<evidence type="ECO:0000313" key="1">
    <source>
        <dbReference type="EMBL" id="MQW33446.1"/>
    </source>
</evidence>
<dbReference type="EMBL" id="WISR01000119">
    <property type="protein sequence ID" value="MQW33446.1"/>
    <property type="molecule type" value="Genomic_DNA"/>
</dbReference>
<sequence>MENGVKAALAVSVVVCGLAGTAWYSNRSTTLSQPPVRQGVAETVRPSESTIGVRLSVPLPVLNAAFNELMPASYSGDGVGEEKCARVFGVRVCAGTKYNFTARRSDVRFARNGDRLRGSLSLNVQGQGGFRGAVADALDLDAKNFEAAADIGVNAAMSLMPDWCPLIAVDLDYTWTKRPTVEIVDGVNVTISGIVDGQIRNTLSGLSEKLKTAIPCDSVKNAVQKVWRNYDIPVDVPDRPTLHVLFKPKAIGTSGLIVADDHVRIAVGSRSDVEVNTAAAASSEVTPLPALGEVPDSVGKLDVSLPLRADYGSLSEAILEAVKDKPFGFAVGSGKGFVTITKAEIFPSAGKIGIGLEFSADLPGNLFNTSGVVYATARVAPDKTGKVITLTDFDYSRILDNGFWSALSAVFENQIKAQVQRVARIDLDPHLDRGKEALRAAIADPSKTGGLRIEVGSPDARIVAITPTEQYLSVIAAITGTLDTTLVDVAFANP</sequence>
<organism evidence="1 2">
    <name type="scientific">Rhizobium meliloti</name>
    <name type="common">Ensifer meliloti</name>
    <name type="synonym">Sinorhizobium meliloti</name>
    <dbReference type="NCBI Taxonomy" id="382"/>
    <lineage>
        <taxon>Bacteria</taxon>
        <taxon>Pseudomonadati</taxon>
        <taxon>Pseudomonadota</taxon>
        <taxon>Alphaproteobacteria</taxon>
        <taxon>Hyphomicrobiales</taxon>
        <taxon>Rhizobiaceae</taxon>
        <taxon>Sinorhizobium/Ensifer group</taxon>
        <taxon>Sinorhizobium</taxon>
    </lineage>
</organism>
<dbReference type="InterPro" id="IPR025515">
    <property type="entry name" value="DUF4403"/>
</dbReference>
<evidence type="ECO:0000313" key="2">
    <source>
        <dbReference type="Proteomes" id="UP000429484"/>
    </source>
</evidence>
<proteinExistence type="predicted"/>
<dbReference type="Proteomes" id="UP000429484">
    <property type="component" value="Unassembled WGS sequence"/>
</dbReference>
<dbReference type="AlphaFoldDB" id="A0AAW9TKZ1"/>
<dbReference type="RefSeq" id="WP_153349629.1">
    <property type="nucleotide sequence ID" value="NZ_WISR01000119.1"/>
</dbReference>
<gene>
    <name evidence="1" type="ORF">GHK53_11695</name>
</gene>
<reference evidence="1 2" key="1">
    <citation type="journal article" date="2013" name="Genome Biol.">
        <title>Comparative genomics of the core and accessory genomes of 48 Sinorhizobium strains comprising five genospecies.</title>
        <authorList>
            <person name="Sugawara M."/>
            <person name="Epstein B."/>
            <person name="Badgley B.D."/>
            <person name="Unno T."/>
            <person name="Xu L."/>
            <person name="Reese J."/>
            <person name="Gyaneshwar P."/>
            <person name="Denny R."/>
            <person name="Mudge J."/>
            <person name="Bharti A.K."/>
            <person name="Farmer A.D."/>
            <person name="May G.D."/>
            <person name="Woodward J.E."/>
            <person name="Medigue C."/>
            <person name="Vallenet D."/>
            <person name="Lajus A."/>
            <person name="Rouy Z."/>
            <person name="Martinez-Vaz B."/>
            <person name="Tiffin P."/>
            <person name="Young N.D."/>
            <person name="Sadowsky M.J."/>
        </authorList>
    </citation>
    <scope>NUCLEOTIDE SEQUENCE [LARGE SCALE GENOMIC DNA]</scope>
    <source>
        <strain evidence="1 2">N6B1</strain>
    </source>
</reference>
<protein>
    <submittedName>
        <fullName evidence="1">DUF4403 family protein</fullName>
    </submittedName>
</protein>
<dbReference type="Pfam" id="PF14356">
    <property type="entry name" value="DUF4403"/>
    <property type="match status" value="1"/>
</dbReference>
<comment type="caution">
    <text evidence="1">The sequence shown here is derived from an EMBL/GenBank/DDBJ whole genome shotgun (WGS) entry which is preliminary data.</text>
</comment>
<accession>A0AAW9TKZ1</accession>
<name>A0AAW9TKZ1_RHIML</name>